<accession>A0A2D2W2P0</accession>
<name>A0A2D2W2P0_9CAUD</name>
<gene>
    <name evidence="1" type="ORF">DLP05_118</name>
</gene>
<organism evidence="1 2">
    <name type="scientific">Stenotrophomonas phage vB_SmaS_DLP_5</name>
    <dbReference type="NCBI Taxonomy" id="2044561"/>
    <lineage>
        <taxon>Viruses</taxon>
        <taxon>Duplodnaviria</taxon>
        <taxon>Heunggongvirae</taxon>
        <taxon>Uroviricota</taxon>
        <taxon>Caudoviricetes</taxon>
        <taxon>Delepquintavirus</taxon>
        <taxon>Delepquintavirus DLP5</taxon>
    </lineage>
</organism>
<dbReference type="EMBL" id="MG189906">
    <property type="protein sequence ID" value="ATS92412.1"/>
    <property type="molecule type" value="Genomic_DNA"/>
</dbReference>
<keyword evidence="2" id="KW-1185">Reference proteome</keyword>
<reference evidence="1 2" key="2">
    <citation type="submission" date="2017-11" db="EMBL/GenBank/DDBJ databases">
        <title>Lysogenic conversion of Stenotrophomonas maltophilia by temperate phage DLP4.</title>
        <authorList>
            <person name="Dennis J."/>
            <person name="Stothard P."/>
        </authorList>
    </citation>
    <scope>NUCLEOTIDE SEQUENCE [LARGE SCALE GENOMIC DNA]</scope>
</reference>
<sequence length="50" mass="5744">MGLKEIAEFEAQKRELEELLPMSIGTQAEASLRRKIKWVDEQIEAEKQAA</sequence>
<dbReference type="Proteomes" id="UP000241675">
    <property type="component" value="Segment"/>
</dbReference>
<proteinExistence type="predicted"/>
<protein>
    <submittedName>
        <fullName evidence="1">Uncharacterized protein</fullName>
    </submittedName>
</protein>
<evidence type="ECO:0000313" key="2">
    <source>
        <dbReference type="Proteomes" id="UP000241675"/>
    </source>
</evidence>
<reference evidence="2" key="1">
    <citation type="submission" date="2017-10" db="EMBL/GenBank/DDBJ databases">
        <authorList>
            <person name="Peters D.L."/>
        </authorList>
    </citation>
    <scope>NUCLEOTIDE SEQUENCE [LARGE SCALE GENOMIC DNA]</scope>
</reference>
<evidence type="ECO:0000313" key="1">
    <source>
        <dbReference type="EMBL" id="ATS92412.1"/>
    </source>
</evidence>